<evidence type="ECO:0000313" key="2">
    <source>
        <dbReference type="EMBL" id="GFO47051.1"/>
    </source>
</evidence>
<dbReference type="AlphaFoldDB" id="A0AAV4DT43"/>
<protein>
    <submittedName>
        <fullName evidence="2">Uncharacterized protein</fullName>
    </submittedName>
</protein>
<accession>A0AAV4DT43</accession>
<evidence type="ECO:0000256" key="1">
    <source>
        <dbReference type="SAM" id="SignalP"/>
    </source>
</evidence>
<gene>
    <name evidence="2" type="ORF">PoB_007355600</name>
</gene>
<comment type="caution">
    <text evidence="2">The sequence shown here is derived from an EMBL/GenBank/DDBJ whole genome shotgun (WGS) entry which is preliminary data.</text>
</comment>
<organism evidence="2 3">
    <name type="scientific">Plakobranchus ocellatus</name>
    <dbReference type="NCBI Taxonomy" id="259542"/>
    <lineage>
        <taxon>Eukaryota</taxon>
        <taxon>Metazoa</taxon>
        <taxon>Spiralia</taxon>
        <taxon>Lophotrochozoa</taxon>
        <taxon>Mollusca</taxon>
        <taxon>Gastropoda</taxon>
        <taxon>Heterobranchia</taxon>
        <taxon>Euthyneura</taxon>
        <taxon>Panpulmonata</taxon>
        <taxon>Sacoglossa</taxon>
        <taxon>Placobranchoidea</taxon>
        <taxon>Plakobranchidae</taxon>
        <taxon>Plakobranchus</taxon>
    </lineage>
</organism>
<sequence length="184" mass="20853">MKLIVASVAICFFAVYANGQTAASPGLDRDPRLGEIAEDVKQEDVDEDIENFMENLNKKVKKIDEKTLRKIQAKLNAEIDAEVSEIEAMDRKEIPGHVMNLFMGAMDRLVNETKYEDLNKALKINLIELLNEAIDQYKSLSDEDLMDAIEGEALEVKTIINSTVDLMINQPDAFIDTMYFLMPY</sequence>
<evidence type="ECO:0000313" key="3">
    <source>
        <dbReference type="Proteomes" id="UP000735302"/>
    </source>
</evidence>
<reference evidence="2 3" key="1">
    <citation type="journal article" date="2021" name="Elife">
        <title>Chloroplast acquisition without the gene transfer in kleptoplastic sea slugs, Plakobranchus ocellatus.</title>
        <authorList>
            <person name="Maeda T."/>
            <person name="Takahashi S."/>
            <person name="Yoshida T."/>
            <person name="Shimamura S."/>
            <person name="Takaki Y."/>
            <person name="Nagai Y."/>
            <person name="Toyoda A."/>
            <person name="Suzuki Y."/>
            <person name="Arimoto A."/>
            <person name="Ishii H."/>
            <person name="Satoh N."/>
            <person name="Nishiyama T."/>
            <person name="Hasebe M."/>
            <person name="Maruyama T."/>
            <person name="Minagawa J."/>
            <person name="Obokata J."/>
            <person name="Shigenobu S."/>
        </authorList>
    </citation>
    <scope>NUCLEOTIDE SEQUENCE [LARGE SCALE GENOMIC DNA]</scope>
</reference>
<feature type="chain" id="PRO_5043966080" evidence="1">
    <location>
        <begin position="20"/>
        <end position="184"/>
    </location>
</feature>
<feature type="signal peptide" evidence="1">
    <location>
        <begin position="1"/>
        <end position="19"/>
    </location>
</feature>
<dbReference type="EMBL" id="BLXT01008249">
    <property type="protein sequence ID" value="GFO47051.1"/>
    <property type="molecule type" value="Genomic_DNA"/>
</dbReference>
<dbReference type="Proteomes" id="UP000735302">
    <property type="component" value="Unassembled WGS sequence"/>
</dbReference>
<proteinExistence type="predicted"/>
<keyword evidence="1" id="KW-0732">Signal</keyword>
<name>A0AAV4DT43_9GAST</name>
<keyword evidence="3" id="KW-1185">Reference proteome</keyword>